<evidence type="ECO:0000313" key="3">
    <source>
        <dbReference type="Proteomes" id="UP000027583"/>
    </source>
</evidence>
<dbReference type="CDD" id="cd07244">
    <property type="entry name" value="FosA"/>
    <property type="match status" value="1"/>
</dbReference>
<dbReference type="AlphaFoldDB" id="A0A060QM28"/>
<dbReference type="PANTHER" id="PTHR21366:SF14">
    <property type="entry name" value="GLYOXALASE DOMAIN-CONTAINING PROTEIN 5"/>
    <property type="match status" value="1"/>
</dbReference>
<evidence type="ECO:0000313" key="2">
    <source>
        <dbReference type="EMBL" id="CDG40867.1"/>
    </source>
</evidence>
<dbReference type="InterPro" id="IPR037523">
    <property type="entry name" value="VOC_core"/>
</dbReference>
<dbReference type="Gene3D" id="3.10.180.10">
    <property type="entry name" value="2,3-Dihydroxybiphenyl 1,2-Dioxygenase, domain 1"/>
    <property type="match status" value="1"/>
</dbReference>
<reference evidence="2 3" key="1">
    <citation type="journal article" date="2014" name="Genome Biol. Evol.">
        <title>Acetic acid bacteria genomes reveal functional traits for adaptation to life in insect guts.</title>
        <authorList>
            <person name="Chouaia B."/>
            <person name="Gaiarsa S."/>
            <person name="Crotti E."/>
            <person name="Comandatore F."/>
            <person name="Degli Esposti M."/>
            <person name="Ricci I."/>
            <person name="Alma A."/>
            <person name="Favia G."/>
            <person name="Bandi C."/>
            <person name="Daffonchio D."/>
        </authorList>
    </citation>
    <scope>NUCLEOTIDE SEQUENCE [LARGE SCALE GENOMIC DNA]</scope>
    <source>
        <strain evidence="2 3">SF2.1</strain>
    </source>
</reference>
<gene>
    <name evidence="2" type="ORF">ASAP_2822</name>
</gene>
<dbReference type="InterPro" id="IPR050383">
    <property type="entry name" value="GlyoxalaseI/FosfomycinResist"/>
</dbReference>
<dbReference type="SUPFAM" id="SSF54593">
    <property type="entry name" value="Glyoxalase/Bleomycin resistance protein/Dihydroxybiphenyl dioxygenase"/>
    <property type="match status" value="1"/>
</dbReference>
<name>A0A060QM28_9PROT</name>
<dbReference type="PANTHER" id="PTHR21366">
    <property type="entry name" value="GLYOXALASE FAMILY PROTEIN"/>
    <property type="match status" value="1"/>
</dbReference>
<organism evidence="2 3">
    <name type="scientific">Asaia bogorensis</name>
    <dbReference type="NCBI Taxonomy" id="91915"/>
    <lineage>
        <taxon>Bacteria</taxon>
        <taxon>Pseudomonadati</taxon>
        <taxon>Pseudomonadota</taxon>
        <taxon>Alphaproteobacteria</taxon>
        <taxon>Acetobacterales</taxon>
        <taxon>Acetobacteraceae</taxon>
        <taxon>Asaia</taxon>
    </lineage>
</organism>
<evidence type="ECO:0000259" key="1">
    <source>
        <dbReference type="PROSITE" id="PS51819"/>
    </source>
</evidence>
<comment type="caution">
    <text evidence="2">The sequence shown here is derived from an EMBL/GenBank/DDBJ whole genome shotgun (WGS) entry which is preliminary data.</text>
</comment>
<dbReference type="PROSITE" id="PS51819">
    <property type="entry name" value="VOC"/>
    <property type="match status" value="1"/>
</dbReference>
<dbReference type="InterPro" id="IPR004360">
    <property type="entry name" value="Glyas_Fos-R_dOase_dom"/>
</dbReference>
<dbReference type="EMBL" id="CBLX010000024">
    <property type="protein sequence ID" value="CDG40867.1"/>
    <property type="molecule type" value="Genomic_DNA"/>
</dbReference>
<dbReference type="eggNOG" id="COG0346">
    <property type="taxonomic scope" value="Bacteria"/>
</dbReference>
<dbReference type="Proteomes" id="UP000027583">
    <property type="component" value="Unassembled WGS sequence"/>
</dbReference>
<sequence>MCFPLFLDRTRETLILSDRSLIRGINHVTLCVRDLDRSIPFYRDLLGCALRERWEKGAYLEAGSLWLCLELLPDSQAISRRDDSHLAFTVEPAGFTPMCERLLGKVTLWKQNRSEGDSLYFLDPDGHKLEIHVGSLLTRLRSLHAASGGDHWTMTLTGRA</sequence>
<feature type="domain" description="VOC" evidence="1">
    <location>
        <begin position="24"/>
        <end position="134"/>
    </location>
</feature>
<dbReference type="Pfam" id="PF00903">
    <property type="entry name" value="Glyoxalase"/>
    <property type="match status" value="1"/>
</dbReference>
<reference evidence="2 3" key="2">
    <citation type="journal article" date="2014" name="PLoS ONE">
        <title>Evolution of mitochondria reconstructed from the energy metabolism of living bacteria.</title>
        <authorList>
            <person name="Degli Esposti M."/>
            <person name="Chouaia B."/>
            <person name="Comandatore F."/>
            <person name="Crotti E."/>
            <person name="Sassera D."/>
            <person name="Lievens P.M."/>
            <person name="Daffonchio D."/>
            <person name="Bandi C."/>
        </authorList>
    </citation>
    <scope>NUCLEOTIDE SEQUENCE [LARGE SCALE GENOMIC DNA]</scope>
    <source>
        <strain evidence="2 3">SF2.1</strain>
    </source>
</reference>
<protein>
    <submittedName>
        <fullName evidence="2">Fosfomycin resistance protein FosA</fullName>
    </submittedName>
</protein>
<accession>A0A060QM28</accession>
<dbReference type="InterPro" id="IPR029068">
    <property type="entry name" value="Glyas_Bleomycin-R_OHBP_Dase"/>
</dbReference>
<proteinExistence type="predicted"/>